<dbReference type="InterPro" id="IPR013792">
    <property type="entry name" value="RNA3'P_cycl/enolpyr_Trfase_a/b"/>
</dbReference>
<dbReference type="InterPro" id="IPR023797">
    <property type="entry name" value="RNA3'_phos_cyclase_dom"/>
</dbReference>
<name>A0A4P8L1A8_9BACT</name>
<reference evidence="4 5" key="1">
    <citation type="submission" date="2019-05" db="EMBL/GenBank/DDBJ databases">
        <title>The Complete Genome Sequence of the n-alkane-degrading Desulfoglaeba alkanexedens ALDC reveals multiple alkylsuccinate synthase gene clusters.</title>
        <authorList>
            <person name="Callaghan A.V."/>
            <person name="Davidova I.A."/>
            <person name="Duncan K.E."/>
            <person name="Morris B."/>
            <person name="McInerney M.J."/>
        </authorList>
    </citation>
    <scope>NUCLEOTIDE SEQUENCE [LARGE SCALE GENOMIC DNA]</scope>
    <source>
        <strain evidence="4 5">ALDC</strain>
    </source>
</reference>
<dbReference type="OrthoDB" id="9789235at2"/>
<organism evidence="4 5">
    <name type="scientific">Desulfoglaeba alkanexedens ALDC</name>
    <dbReference type="NCBI Taxonomy" id="980445"/>
    <lineage>
        <taxon>Bacteria</taxon>
        <taxon>Pseudomonadati</taxon>
        <taxon>Thermodesulfobacteriota</taxon>
        <taxon>Syntrophobacteria</taxon>
        <taxon>Syntrophobacterales</taxon>
        <taxon>Syntrophobacteraceae</taxon>
        <taxon>Desulfoglaeba</taxon>
    </lineage>
</organism>
<reference evidence="4 5" key="2">
    <citation type="submission" date="2019-05" db="EMBL/GenBank/DDBJ databases">
        <authorList>
            <person name="Suflita J.M."/>
            <person name="Marks C.R."/>
        </authorList>
    </citation>
    <scope>NUCLEOTIDE SEQUENCE [LARGE SCALE GENOMIC DNA]</scope>
    <source>
        <strain evidence="4 5">ALDC</strain>
    </source>
</reference>
<keyword evidence="5" id="KW-1185">Reference proteome</keyword>
<dbReference type="RefSeq" id="WP_137423511.1">
    <property type="nucleotide sequence ID" value="NZ_CP040098.1"/>
</dbReference>
<dbReference type="EMBL" id="CP040098">
    <property type="protein sequence ID" value="QCQ21540.1"/>
    <property type="molecule type" value="Genomic_DNA"/>
</dbReference>
<dbReference type="Proteomes" id="UP000298602">
    <property type="component" value="Chromosome"/>
</dbReference>
<accession>A0A4P8L1A8</accession>
<dbReference type="GO" id="GO:0003963">
    <property type="term" value="F:RNA-3'-phosphate cyclase activity"/>
    <property type="evidence" value="ECO:0007669"/>
    <property type="project" value="UniProtKB-EC"/>
</dbReference>
<evidence type="ECO:0000256" key="1">
    <source>
        <dbReference type="ARBA" id="ARBA00012725"/>
    </source>
</evidence>
<dbReference type="AlphaFoldDB" id="A0A4P8L1A8"/>
<evidence type="ECO:0000313" key="5">
    <source>
        <dbReference type="Proteomes" id="UP000298602"/>
    </source>
</evidence>
<dbReference type="SUPFAM" id="SSF55205">
    <property type="entry name" value="EPT/RTPC-like"/>
    <property type="match status" value="1"/>
</dbReference>
<sequence length="89" mass="9416">MISIDGGLKSGSGTLVRDAVALCALTGETLHLFNIRARRPRPGLRPQHLSAVRAAAGAADGASKPPAASVLFWLGRFFFTRCEGIPKRS</sequence>
<dbReference type="Pfam" id="PF01137">
    <property type="entry name" value="RTC"/>
    <property type="match status" value="1"/>
</dbReference>
<dbReference type="Gene3D" id="3.65.10.20">
    <property type="entry name" value="RNA 3'-terminal phosphate cyclase domain"/>
    <property type="match status" value="1"/>
</dbReference>
<evidence type="ECO:0000313" key="4">
    <source>
        <dbReference type="EMBL" id="QCQ21540.1"/>
    </source>
</evidence>
<protein>
    <recommendedName>
        <fullName evidence="1">RNA 3'-terminal-phosphate cyclase (ATP)</fullName>
        <ecNumber evidence="1">6.5.1.4</ecNumber>
    </recommendedName>
</protein>
<dbReference type="InterPro" id="IPR037136">
    <property type="entry name" value="RNA3'_phos_cyclase_dom_sf"/>
</dbReference>
<dbReference type="KEGG" id="dax:FDQ92_04725"/>
<proteinExistence type="predicted"/>
<comment type="catalytic activity">
    <reaction evidence="2">
        <text>a 3'-end 3'-phospho-ribonucleotide-RNA + ATP = a 3'-end 2',3'-cyclophospho-ribonucleotide-RNA + AMP + diphosphate</text>
        <dbReference type="Rhea" id="RHEA:23976"/>
        <dbReference type="Rhea" id="RHEA-COMP:10463"/>
        <dbReference type="Rhea" id="RHEA-COMP:10464"/>
        <dbReference type="ChEBI" id="CHEBI:30616"/>
        <dbReference type="ChEBI" id="CHEBI:33019"/>
        <dbReference type="ChEBI" id="CHEBI:83062"/>
        <dbReference type="ChEBI" id="CHEBI:83064"/>
        <dbReference type="ChEBI" id="CHEBI:456215"/>
        <dbReference type="EC" id="6.5.1.4"/>
    </reaction>
</comment>
<evidence type="ECO:0000259" key="3">
    <source>
        <dbReference type="Pfam" id="PF01137"/>
    </source>
</evidence>
<feature type="domain" description="RNA 3'-terminal phosphate cyclase" evidence="3">
    <location>
        <begin position="9"/>
        <end position="62"/>
    </location>
</feature>
<dbReference type="EC" id="6.5.1.4" evidence="1"/>
<evidence type="ECO:0000256" key="2">
    <source>
        <dbReference type="ARBA" id="ARBA00024481"/>
    </source>
</evidence>
<gene>
    <name evidence="4" type="ORF">FDQ92_04725</name>
</gene>